<dbReference type="CDD" id="cd16454">
    <property type="entry name" value="RING-H2_PA-TM-RING"/>
    <property type="match status" value="1"/>
</dbReference>
<comment type="similarity">
    <text evidence="5">Belongs to the class I-like SAM-binding methyltransferase superfamily. EFM4 family.</text>
</comment>
<evidence type="ECO:0000256" key="4">
    <source>
        <dbReference type="ARBA" id="ARBA00022691"/>
    </source>
</evidence>
<dbReference type="InterPro" id="IPR026635">
    <property type="entry name" value="Efm4/METTL10"/>
</dbReference>
<dbReference type="Gene3D" id="3.40.50.150">
    <property type="entry name" value="Vaccinia Virus protein VP39"/>
    <property type="match status" value="1"/>
</dbReference>
<keyword evidence="3 5" id="KW-0808">Transferase</keyword>
<keyword evidence="6" id="KW-0862">Zinc</keyword>
<dbReference type="SMART" id="SM00184">
    <property type="entry name" value="RING"/>
    <property type="match status" value="1"/>
</dbReference>
<reference evidence="9" key="1">
    <citation type="journal article" date="2020" name="Front. Microbiol.">
        <title>Phenotypic and Genetic Characterization of the Cheese Ripening Yeast Geotrichum candidum.</title>
        <authorList>
            <person name="Perkins V."/>
            <person name="Vignola S."/>
            <person name="Lessard M.H."/>
            <person name="Plante P.L."/>
            <person name="Corbeil J."/>
            <person name="Dugat-Bony E."/>
            <person name="Frenette M."/>
            <person name="Labrie S."/>
        </authorList>
    </citation>
    <scope>NUCLEOTIDE SEQUENCE</scope>
    <source>
        <strain evidence="9">LMA-70</strain>
    </source>
</reference>
<dbReference type="GO" id="GO:0008270">
    <property type="term" value="F:zinc ion binding"/>
    <property type="evidence" value="ECO:0007669"/>
    <property type="project" value="UniProtKB-KW"/>
</dbReference>
<reference evidence="9" key="2">
    <citation type="submission" date="2020-01" db="EMBL/GenBank/DDBJ databases">
        <authorList>
            <person name="Perkins V."/>
            <person name="Lessard M.-H."/>
            <person name="Dugat-Bony E."/>
            <person name="Frenette M."/>
            <person name="Labrie S."/>
        </authorList>
    </citation>
    <scope>NUCLEOTIDE SEQUENCE</scope>
    <source>
        <strain evidence="9">LMA-70</strain>
    </source>
</reference>
<dbReference type="Pfam" id="PF13639">
    <property type="entry name" value="zf-RING_2"/>
    <property type="match status" value="1"/>
</dbReference>
<dbReference type="InterPro" id="IPR029063">
    <property type="entry name" value="SAM-dependent_MTases_sf"/>
</dbReference>
<dbReference type="GO" id="GO:0016279">
    <property type="term" value="F:protein-lysine N-methyltransferase activity"/>
    <property type="evidence" value="ECO:0007669"/>
    <property type="project" value="UniProtKB-UniRule"/>
</dbReference>
<evidence type="ECO:0000259" key="8">
    <source>
        <dbReference type="PROSITE" id="PS50089"/>
    </source>
</evidence>
<protein>
    <recommendedName>
        <fullName evidence="5">Protein-lysine N-methyltransferase EFM4</fullName>
        <ecNumber evidence="5">2.1.1.-</ecNumber>
    </recommendedName>
    <alternativeName>
        <fullName evidence="5">Elongation factor methyltransferase 4</fullName>
    </alternativeName>
</protein>
<dbReference type="Proteomes" id="UP000750522">
    <property type="component" value="Unassembled WGS sequence"/>
</dbReference>
<dbReference type="EMBL" id="QQZK01000081">
    <property type="protein sequence ID" value="KAF5098023.1"/>
    <property type="molecule type" value="Genomic_DNA"/>
</dbReference>
<organism evidence="9 10">
    <name type="scientific">Geotrichum candidum</name>
    <name type="common">Oospora lactis</name>
    <name type="synonym">Dipodascus geotrichum</name>
    <dbReference type="NCBI Taxonomy" id="1173061"/>
    <lineage>
        <taxon>Eukaryota</taxon>
        <taxon>Fungi</taxon>
        <taxon>Dikarya</taxon>
        <taxon>Ascomycota</taxon>
        <taxon>Saccharomycotina</taxon>
        <taxon>Dipodascomycetes</taxon>
        <taxon>Dipodascales</taxon>
        <taxon>Dipodascaceae</taxon>
        <taxon>Geotrichum</taxon>
    </lineage>
</organism>
<evidence type="ECO:0000256" key="7">
    <source>
        <dbReference type="SAM" id="MobiDB-lite"/>
    </source>
</evidence>
<evidence type="ECO:0000256" key="2">
    <source>
        <dbReference type="ARBA" id="ARBA00022603"/>
    </source>
</evidence>
<gene>
    <name evidence="5" type="primary">EFM4</name>
    <name evidence="9" type="ORF">DV451_003590</name>
</gene>
<evidence type="ECO:0000256" key="3">
    <source>
        <dbReference type="ARBA" id="ARBA00022679"/>
    </source>
</evidence>
<comment type="caution">
    <text evidence="9">The sequence shown here is derived from an EMBL/GenBank/DDBJ whole genome shotgun (WGS) entry which is preliminary data.</text>
</comment>
<dbReference type="EC" id="2.1.1.-" evidence="5"/>
<dbReference type="HAMAP" id="MF_03188">
    <property type="entry name" value="Methyltr_EFM4"/>
    <property type="match status" value="1"/>
</dbReference>
<evidence type="ECO:0000313" key="10">
    <source>
        <dbReference type="Proteomes" id="UP000750522"/>
    </source>
</evidence>
<dbReference type="SUPFAM" id="SSF53335">
    <property type="entry name" value="S-adenosyl-L-methionine-dependent methyltransferases"/>
    <property type="match status" value="1"/>
</dbReference>
<dbReference type="GO" id="GO:0016192">
    <property type="term" value="P:vesicle-mediated transport"/>
    <property type="evidence" value="ECO:0007669"/>
    <property type="project" value="UniProtKB-UniRule"/>
</dbReference>
<keyword evidence="2 5" id="KW-0489">Methyltransferase</keyword>
<dbReference type="AlphaFoldDB" id="A0A9P5G2W4"/>
<dbReference type="InterPro" id="IPR013083">
    <property type="entry name" value="Znf_RING/FYVE/PHD"/>
</dbReference>
<keyword evidence="5" id="KW-0813">Transport</keyword>
<dbReference type="PANTHER" id="PTHR12843">
    <property type="entry name" value="PROTEIN-LYSINE N-METHYLTRANSFERASE METTL10"/>
    <property type="match status" value="1"/>
</dbReference>
<keyword evidence="4 5" id="KW-0949">S-adenosyl-L-methionine</keyword>
<comment type="subcellular location">
    <subcellularLocation>
        <location evidence="5">Cytoplasm</location>
    </subcellularLocation>
</comment>
<name>A0A9P5G2W4_GEOCN</name>
<dbReference type="CDD" id="cd02440">
    <property type="entry name" value="AdoMet_MTases"/>
    <property type="match status" value="1"/>
</dbReference>
<dbReference type="PANTHER" id="PTHR12843:SF5">
    <property type="entry name" value="EEF1A LYSINE METHYLTRANSFERASE 2"/>
    <property type="match status" value="1"/>
</dbReference>
<evidence type="ECO:0000256" key="1">
    <source>
        <dbReference type="ARBA" id="ARBA00022490"/>
    </source>
</evidence>
<evidence type="ECO:0000313" key="9">
    <source>
        <dbReference type="EMBL" id="KAF5098023.1"/>
    </source>
</evidence>
<keyword evidence="6" id="KW-0863">Zinc-finger</keyword>
<dbReference type="SUPFAM" id="SSF57850">
    <property type="entry name" value="RING/U-box"/>
    <property type="match status" value="1"/>
</dbReference>
<dbReference type="GO" id="GO:0005737">
    <property type="term" value="C:cytoplasm"/>
    <property type="evidence" value="ECO:0007669"/>
    <property type="project" value="UniProtKB-SubCell"/>
</dbReference>
<comment type="function">
    <text evidence="5">S-adenosyl-L-methionine-dependent protein-lysine N-methyltransferase that mono- and dimethylates elongation factor 1-alpha at 'Lys-316'. May play a role in intracellular transport.</text>
</comment>
<evidence type="ECO:0000256" key="6">
    <source>
        <dbReference type="PROSITE-ProRule" id="PRU00175"/>
    </source>
</evidence>
<sequence>MDTDNEDDDNNNPAFHSSPEGALDMCAICIEDFEESIIVRLLPCGHIFHPECIDPWFLTRQARCPLCKKNYYAPKPEDPLGPDPVEVLEQRYLEQQFQRAREAREQDESANPPSNTSIGECWFSDSNAQNVMIRFLELLATDEPEMVDEQESTFLDLGTGNGQLLIGVREAGFEGLLTGLDYSAPSIEFARGVYAVEFPDEQEGSDYEFLHADFLASHDWNTTNRQWDVVLDKGTLDAIALADIKYGELTGVQAYPRQVSVFARQLVLITSCNFTEQELIKIMTRDGLFEVFKTVPYPTFEFGGVKGQTVCTIAFTKTK</sequence>
<proteinExistence type="inferred from homology"/>
<dbReference type="Gene3D" id="3.30.40.10">
    <property type="entry name" value="Zinc/RING finger domain, C3HC4 (zinc finger)"/>
    <property type="match status" value="1"/>
</dbReference>
<feature type="domain" description="RING-type" evidence="8">
    <location>
        <begin position="26"/>
        <end position="68"/>
    </location>
</feature>
<keyword evidence="6" id="KW-0479">Metal-binding</keyword>
<dbReference type="PROSITE" id="PS50089">
    <property type="entry name" value="ZF_RING_2"/>
    <property type="match status" value="1"/>
</dbReference>
<feature type="region of interest" description="Disordered" evidence="7">
    <location>
        <begin position="98"/>
        <end position="118"/>
    </location>
</feature>
<evidence type="ECO:0000256" key="5">
    <source>
        <dbReference type="HAMAP-Rule" id="MF_03188"/>
    </source>
</evidence>
<dbReference type="GO" id="GO:0032259">
    <property type="term" value="P:methylation"/>
    <property type="evidence" value="ECO:0007669"/>
    <property type="project" value="UniProtKB-KW"/>
</dbReference>
<dbReference type="InterPro" id="IPR001841">
    <property type="entry name" value="Znf_RING"/>
</dbReference>
<dbReference type="InterPro" id="IPR025714">
    <property type="entry name" value="Methyltranfer_dom"/>
</dbReference>
<dbReference type="Pfam" id="PF13847">
    <property type="entry name" value="Methyltransf_31"/>
    <property type="match status" value="1"/>
</dbReference>
<keyword evidence="1 5" id="KW-0963">Cytoplasm</keyword>
<accession>A0A9P5G2W4</accession>